<dbReference type="GO" id="GO:0051117">
    <property type="term" value="F:ATPase binding"/>
    <property type="evidence" value="ECO:0007669"/>
    <property type="project" value="TreeGrafter"/>
</dbReference>
<comment type="caution">
    <text evidence="9">The sequence shown here is derived from an EMBL/GenBank/DDBJ whole genome shotgun (WGS) entry which is preliminary data.</text>
</comment>
<feature type="region of interest" description="Disordered" evidence="8">
    <location>
        <begin position="184"/>
        <end position="213"/>
    </location>
</feature>
<evidence type="ECO:0000256" key="8">
    <source>
        <dbReference type="SAM" id="MobiDB-lite"/>
    </source>
</evidence>
<dbReference type="Pfam" id="PF00574">
    <property type="entry name" value="CLP_protease"/>
    <property type="match status" value="1"/>
</dbReference>
<dbReference type="InterPro" id="IPR023562">
    <property type="entry name" value="ClpP/TepA"/>
</dbReference>
<dbReference type="STRING" id="1686286.GCA_900092335_02619"/>
<keyword evidence="2" id="KW-0963">Cytoplasm</keyword>
<keyword evidence="3 9" id="KW-0645">Protease</keyword>
<sequence>MNDLMIYGDIGGDNTAAGIEKQLASFNGEPIRVRINSDGGQVYEGIAILNALRGYAGEVTVVVESRACSAASFIAVGCGGRVIMRPNAELMIHKASADWWGNADDLEKARVDLERQDVKIANIYAGRAGGTADEWLERMRAETWYTAQEALDAGLVDAIEDAKAPAAATNLQSRMVARFKYANRAAAPPPPSTRSESGEKSTTPSNGQKGEKMNILDQLAQELGKKPEDVRDALSGFFNEVVQVSSEVDVTYPEATAIAPTEKVVVEPVIGGENGEPTAVNAGALGLTFAVKTAPDGWTVTVDEATGVLTVTAPSGVEVGATAEATVSVNGTVDVAAGFVVRSLSDDGEQTTDPAPSETPPEPGNAADTVIVPRAHFDYLNRVAANFAEAQAKLEAQEHEKTVDQAIAEGRFAAANRAKALADLARDPSQYAATWGALPKGTIPVAELGNAGTAAVKTAMAAANDPRKGHTTREELMERAKARAAKKEGK</sequence>
<name>A0A540R759_9CORY</name>
<dbReference type="InterPro" id="IPR001907">
    <property type="entry name" value="ClpP"/>
</dbReference>
<dbReference type="EMBL" id="VHIR01000007">
    <property type="protein sequence ID" value="TQE43579.1"/>
    <property type="molecule type" value="Genomic_DNA"/>
</dbReference>
<proteinExistence type="inferred from homology"/>
<protein>
    <recommendedName>
        <fullName evidence="6">ATP-dependent Clp protease proteolytic subunit</fullName>
    </recommendedName>
</protein>
<dbReference type="PRINTS" id="PR00127">
    <property type="entry name" value="CLPPROTEASEP"/>
</dbReference>
<evidence type="ECO:0000256" key="1">
    <source>
        <dbReference type="ARBA" id="ARBA00007039"/>
    </source>
</evidence>
<dbReference type="NCBIfam" id="NF045542">
    <property type="entry name" value="Clp_rel_HeadMat"/>
    <property type="match status" value="1"/>
</dbReference>
<keyword evidence="5" id="KW-0720">Serine protease</keyword>
<dbReference type="GO" id="GO:0004176">
    <property type="term" value="F:ATP-dependent peptidase activity"/>
    <property type="evidence" value="ECO:0007669"/>
    <property type="project" value="InterPro"/>
</dbReference>
<keyword evidence="4" id="KW-0378">Hydrolase</keyword>
<evidence type="ECO:0000256" key="7">
    <source>
        <dbReference type="SAM" id="Coils"/>
    </source>
</evidence>
<dbReference type="Gene3D" id="3.90.226.10">
    <property type="entry name" value="2-enoyl-CoA Hydratase, Chain A, domain 1"/>
    <property type="match status" value="1"/>
</dbReference>
<reference evidence="9 10" key="1">
    <citation type="submission" date="2019-06" db="EMBL/GenBank/DDBJ databases">
        <title>Draft genome of C. phoceense Strain 272.</title>
        <authorList>
            <person name="Pacheco L.G.C."/>
            <person name="Barberis C.M."/>
            <person name="Almuzara M.N."/>
            <person name="Traglia G.M."/>
            <person name="Santos C.S."/>
            <person name="Rocha D.J.P.G."/>
            <person name="Aguiar E.R.G.R."/>
            <person name="Vay C.A."/>
        </authorList>
    </citation>
    <scope>NUCLEOTIDE SEQUENCE [LARGE SCALE GENOMIC DNA]</scope>
    <source>
        <strain evidence="9 10">272</strain>
    </source>
</reference>
<evidence type="ECO:0000313" key="10">
    <source>
        <dbReference type="Proteomes" id="UP000318080"/>
    </source>
</evidence>
<accession>A0A540R759</accession>
<dbReference type="PANTHER" id="PTHR10381:SF70">
    <property type="entry name" value="ATP-DEPENDENT CLP PROTEASE PROTEOLYTIC SUBUNIT"/>
    <property type="match status" value="1"/>
</dbReference>
<dbReference type="Proteomes" id="UP000318080">
    <property type="component" value="Unassembled WGS sequence"/>
</dbReference>
<evidence type="ECO:0000313" key="9">
    <source>
        <dbReference type="EMBL" id="TQE43579.1"/>
    </source>
</evidence>
<dbReference type="RefSeq" id="WP_141628842.1">
    <property type="nucleotide sequence ID" value="NZ_VHIR01000007.1"/>
</dbReference>
<evidence type="ECO:0000256" key="6">
    <source>
        <dbReference type="RuleBase" id="RU003567"/>
    </source>
</evidence>
<feature type="region of interest" description="Disordered" evidence="8">
    <location>
        <begin position="460"/>
        <end position="490"/>
    </location>
</feature>
<dbReference type="GO" id="GO:0006515">
    <property type="term" value="P:protein quality control for misfolded or incompletely synthesized proteins"/>
    <property type="evidence" value="ECO:0007669"/>
    <property type="project" value="TreeGrafter"/>
</dbReference>
<feature type="region of interest" description="Disordered" evidence="8">
    <location>
        <begin position="344"/>
        <end position="368"/>
    </location>
</feature>
<feature type="coiled-coil region" evidence="7">
    <location>
        <begin position="380"/>
        <end position="409"/>
    </location>
</feature>
<keyword evidence="10" id="KW-1185">Reference proteome</keyword>
<dbReference type="SUPFAM" id="SSF52096">
    <property type="entry name" value="ClpP/crotonase"/>
    <property type="match status" value="1"/>
</dbReference>
<evidence type="ECO:0000256" key="4">
    <source>
        <dbReference type="ARBA" id="ARBA00022801"/>
    </source>
</evidence>
<dbReference type="PANTHER" id="PTHR10381">
    <property type="entry name" value="ATP-DEPENDENT CLP PROTEASE PROTEOLYTIC SUBUNIT"/>
    <property type="match status" value="1"/>
</dbReference>
<feature type="compositionally biased region" description="Basic and acidic residues" evidence="8">
    <location>
        <begin position="465"/>
        <end position="490"/>
    </location>
</feature>
<organism evidence="9 10">
    <name type="scientific">Corynebacterium phoceense</name>
    <dbReference type="NCBI Taxonomy" id="1686286"/>
    <lineage>
        <taxon>Bacteria</taxon>
        <taxon>Bacillati</taxon>
        <taxon>Actinomycetota</taxon>
        <taxon>Actinomycetes</taxon>
        <taxon>Mycobacteriales</taxon>
        <taxon>Corynebacteriaceae</taxon>
        <taxon>Corynebacterium</taxon>
    </lineage>
</organism>
<dbReference type="GO" id="GO:0004252">
    <property type="term" value="F:serine-type endopeptidase activity"/>
    <property type="evidence" value="ECO:0007669"/>
    <property type="project" value="InterPro"/>
</dbReference>
<dbReference type="AlphaFoldDB" id="A0A540R759"/>
<comment type="similarity">
    <text evidence="1 6">Belongs to the peptidase S14 family.</text>
</comment>
<dbReference type="GO" id="GO:0009368">
    <property type="term" value="C:endopeptidase Clp complex"/>
    <property type="evidence" value="ECO:0007669"/>
    <property type="project" value="TreeGrafter"/>
</dbReference>
<evidence type="ECO:0000256" key="2">
    <source>
        <dbReference type="ARBA" id="ARBA00022490"/>
    </source>
</evidence>
<gene>
    <name evidence="9" type="ORF">EJK80_06105</name>
</gene>
<evidence type="ECO:0000256" key="3">
    <source>
        <dbReference type="ARBA" id="ARBA00022670"/>
    </source>
</evidence>
<dbReference type="CDD" id="cd07016">
    <property type="entry name" value="S14_ClpP_1"/>
    <property type="match status" value="1"/>
</dbReference>
<keyword evidence="7" id="KW-0175">Coiled coil</keyword>
<evidence type="ECO:0000256" key="5">
    <source>
        <dbReference type="ARBA" id="ARBA00022825"/>
    </source>
</evidence>
<dbReference type="InterPro" id="IPR029045">
    <property type="entry name" value="ClpP/crotonase-like_dom_sf"/>
</dbReference>